<dbReference type="AlphaFoldDB" id="X1PL64"/>
<keyword evidence="1" id="KW-0812">Transmembrane</keyword>
<keyword evidence="1" id="KW-0472">Membrane</keyword>
<accession>X1PL64</accession>
<evidence type="ECO:0000313" key="2">
    <source>
        <dbReference type="EMBL" id="GAI56583.1"/>
    </source>
</evidence>
<gene>
    <name evidence="2" type="ORF">S06H3_53418</name>
</gene>
<sequence length="46" mass="5007">MILLTPIILLTSIVSLINGIAAIILALLTWLHNPKAKVNRLLALMC</sequence>
<proteinExistence type="predicted"/>
<dbReference type="EMBL" id="BARV01034059">
    <property type="protein sequence ID" value="GAI56583.1"/>
    <property type="molecule type" value="Genomic_DNA"/>
</dbReference>
<feature type="non-terminal residue" evidence="2">
    <location>
        <position position="46"/>
    </location>
</feature>
<reference evidence="2" key="1">
    <citation type="journal article" date="2014" name="Front. Microbiol.">
        <title>High frequency of phylogenetically diverse reductive dehalogenase-homologous genes in deep subseafloor sedimentary metagenomes.</title>
        <authorList>
            <person name="Kawai M."/>
            <person name="Futagami T."/>
            <person name="Toyoda A."/>
            <person name="Takaki Y."/>
            <person name="Nishi S."/>
            <person name="Hori S."/>
            <person name="Arai W."/>
            <person name="Tsubouchi T."/>
            <person name="Morono Y."/>
            <person name="Uchiyama I."/>
            <person name="Ito T."/>
            <person name="Fujiyama A."/>
            <person name="Inagaki F."/>
            <person name="Takami H."/>
        </authorList>
    </citation>
    <scope>NUCLEOTIDE SEQUENCE</scope>
    <source>
        <strain evidence="2">Expedition CK06-06</strain>
    </source>
</reference>
<protein>
    <submittedName>
        <fullName evidence="2">Uncharacterized protein</fullName>
    </submittedName>
</protein>
<keyword evidence="1" id="KW-1133">Transmembrane helix</keyword>
<name>X1PL64_9ZZZZ</name>
<feature type="transmembrane region" description="Helical" evidence="1">
    <location>
        <begin position="6"/>
        <end position="31"/>
    </location>
</feature>
<organism evidence="2">
    <name type="scientific">marine sediment metagenome</name>
    <dbReference type="NCBI Taxonomy" id="412755"/>
    <lineage>
        <taxon>unclassified sequences</taxon>
        <taxon>metagenomes</taxon>
        <taxon>ecological metagenomes</taxon>
    </lineage>
</organism>
<evidence type="ECO:0000256" key="1">
    <source>
        <dbReference type="SAM" id="Phobius"/>
    </source>
</evidence>
<comment type="caution">
    <text evidence="2">The sequence shown here is derived from an EMBL/GenBank/DDBJ whole genome shotgun (WGS) entry which is preliminary data.</text>
</comment>